<comment type="caution">
    <text evidence="6">The sequence shown here is derived from an EMBL/GenBank/DDBJ whole genome shotgun (WGS) entry which is preliminary data.</text>
</comment>
<accession>A0A136LYE7</accession>
<evidence type="ECO:0000256" key="3">
    <source>
        <dbReference type="ARBA" id="ARBA00023235"/>
    </source>
</evidence>
<gene>
    <name evidence="6" type="primary">cypB</name>
    <name evidence="6" type="ORF">TR69_WS6001000706</name>
</gene>
<dbReference type="PROSITE" id="PS50072">
    <property type="entry name" value="CSA_PPIASE_2"/>
    <property type="match status" value="1"/>
</dbReference>
<evidence type="ECO:0000256" key="1">
    <source>
        <dbReference type="ARBA" id="ARBA00013194"/>
    </source>
</evidence>
<dbReference type="PANTHER" id="PTHR45625">
    <property type="entry name" value="PEPTIDYL-PROLYL CIS-TRANS ISOMERASE-RELATED"/>
    <property type="match status" value="1"/>
</dbReference>
<dbReference type="AlphaFoldDB" id="A0A136LYE7"/>
<reference evidence="6 7" key="1">
    <citation type="submission" date="2015-02" db="EMBL/GenBank/DDBJ databases">
        <title>Improved understanding of the partial-nitritation anammox process through 23 genomes representing the majority of the microbial community.</title>
        <authorList>
            <person name="Speth D.R."/>
            <person name="In T Zandt M."/>
            <person name="Guerrero Cruz S."/>
            <person name="Jetten M.S."/>
            <person name="Dutilh B.E."/>
        </authorList>
    </citation>
    <scope>NUCLEOTIDE SEQUENCE [LARGE SCALE GENOMIC DNA]</scope>
    <source>
        <strain evidence="6">OLB20</strain>
    </source>
</reference>
<feature type="domain" description="PPIase cyclophilin-type" evidence="5">
    <location>
        <begin position="72"/>
        <end position="252"/>
    </location>
</feature>
<dbReference type="InterPro" id="IPR002130">
    <property type="entry name" value="Cyclophilin-type_PPIase_dom"/>
</dbReference>
<dbReference type="GO" id="GO:0003755">
    <property type="term" value="F:peptidyl-prolyl cis-trans isomerase activity"/>
    <property type="evidence" value="ECO:0007669"/>
    <property type="project" value="UniProtKB-KW"/>
</dbReference>
<dbReference type="STRING" id="1617426.TR69_WS6001000706"/>
<dbReference type="EMBL" id="JYNZ01000003">
    <property type="protein sequence ID" value="KXK26694.1"/>
    <property type="molecule type" value="Genomic_DNA"/>
</dbReference>
<feature type="transmembrane region" description="Helical" evidence="4">
    <location>
        <begin position="7"/>
        <end position="26"/>
    </location>
</feature>
<dbReference type="CDD" id="cd00317">
    <property type="entry name" value="cyclophilin"/>
    <property type="match status" value="1"/>
</dbReference>
<keyword evidence="4" id="KW-1133">Transmembrane helix</keyword>
<dbReference type="Pfam" id="PF00160">
    <property type="entry name" value="Pro_isomerase"/>
    <property type="match status" value="1"/>
</dbReference>
<proteinExistence type="predicted"/>
<dbReference type="InterPro" id="IPR029000">
    <property type="entry name" value="Cyclophilin-like_dom_sf"/>
</dbReference>
<sequence>MFKENKQFWLYIIGSILLMILVMFGLQSQVGRVTFDDFRFVPGTSATLTPRPSSPGLEPGRDYEAVIRTNRGDFTVDLFETAAPNTVNSFVYLAAQDYYDGTSFHRLVPGVLLQGGSDTSKDADPSNDSLGGPGYVIGDEINWDALDFDQELRSKLEQEGYTSTPRVPSKRIAKYRLAMASVGPNTSGSQFFIVLGDRENEQLAALTGRHTVFAEVTQNTQLIDELGSVAVDNPLSQSPRPLEVLTINDIEIRYKD</sequence>
<evidence type="ECO:0000256" key="2">
    <source>
        <dbReference type="ARBA" id="ARBA00023110"/>
    </source>
</evidence>
<dbReference type="InterPro" id="IPR044666">
    <property type="entry name" value="Cyclophilin_A-like"/>
</dbReference>
<dbReference type="SUPFAM" id="SSF50891">
    <property type="entry name" value="Cyclophilin-like"/>
    <property type="match status" value="1"/>
</dbReference>
<evidence type="ECO:0000256" key="4">
    <source>
        <dbReference type="SAM" id="Phobius"/>
    </source>
</evidence>
<evidence type="ECO:0000313" key="6">
    <source>
        <dbReference type="EMBL" id="KXK26694.1"/>
    </source>
</evidence>
<dbReference type="PANTHER" id="PTHR45625:SF4">
    <property type="entry name" value="PEPTIDYLPROLYL ISOMERASE DOMAIN AND WD REPEAT-CONTAINING PROTEIN 1"/>
    <property type="match status" value="1"/>
</dbReference>
<organism evidence="6 7">
    <name type="scientific">candidate division WS6 bacterium OLB20</name>
    <dbReference type="NCBI Taxonomy" id="1617426"/>
    <lineage>
        <taxon>Bacteria</taxon>
        <taxon>Candidatus Dojkabacteria</taxon>
    </lineage>
</organism>
<evidence type="ECO:0000259" key="5">
    <source>
        <dbReference type="PROSITE" id="PS50072"/>
    </source>
</evidence>
<keyword evidence="2" id="KW-0697">Rotamase</keyword>
<evidence type="ECO:0000313" key="7">
    <source>
        <dbReference type="Proteomes" id="UP000070457"/>
    </source>
</evidence>
<keyword evidence="3 6" id="KW-0413">Isomerase</keyword>
<dbReference type="Gene3D" id="2.40.100.10">
    <property type="entry name" value="Cyclophilin-like"/>
    <property type="match status" value="1"/>
</dbReference>
<name>A0A136LYE7_9BACT</name>
<dbReference type="EC" id="5.2.1.8" evidence="1"/>
<dbReference type="Proteomes" id="UP000070457">
    <property type="component" value="Unassembled WGS sequence"/>
</dbReference>
<protein>
    <recommendedName>
        <fullName evidence="1">peptidylprolyl isomerase</fullName>
        <ecNumber evidence="1">5.2.1.8</ecNumber>
    </recommendedName>
</protein>
<keyword evidence="4" id="KW-0812">Transmembrane</keyword>
<keyword evidence="4" id="KW-0472">Membrane</keyword>